<sequence>MKDFAAKLRIAMAALACNGTKELAARFRAVNPATDFDASRAYKWLANLARPRGSGVYRDLAVVLDLALPMEWVLGSDAGAFAEAVAARYGMTAAFLLAQATREREPPAASDPNQWIAGHFATFCHSQAPHYQGRVTRGSMVIARDRGNGMVATYAQNMPFGRAEAVGPVAFAGANLVFELRAPAVSGVMQYVITLRPSPPASVLLGYIMGPATMHPSQPPFASRIVMVRVPDAAAEALAASNRYLEAGEERTAAQDLARLGLPVERTPGLDAALVAALRSEPSWNTGSDRFPLDAAEAIVTACDALWFE</sequence>
<reference evidence="1" key="2">
    <citation type="journal article" date="2021" name="Syst. Appl. Microbiol.">
        <title>Roseomonas hellenica sp. nov., isolated from roots of wild-growing Alkanna tinctoria.</title>
        <authorList>
            <person name="Rat A."/>
            <person name="Naranjo H.D."/>
            <person name="Lebbe L."/>
            <person name="Cnockaert M."/>
            <person name="Krigas N."/>
            <person name="Grigoriadou K."/>
            <person name="Maloupa E."/>
            <person name="Willems A."/>
        </authorList>
    </citation>
    <scope>NUCLEOTIDE SEQUENCE</scope>
    <source>
        <strain evidence="1">LMG 28251</strain>
    </source>
</reference>
<name>A0AAF1K0J4_9PROT</name>
<gene>
    <name evidence="1" type="ORF">GXW79_16705</name>
</gene>
<organism evidence="1 2">
    <name type="scientific">Plastoroseomonas arctica</name>
    <dbReference type="NCBI Taxonomy" id="1509237"/>
    <lineage>
        <taxon>Bacteria</taxon>
        <taxon>Pseudomonadati</taxon>
        <taxon>Pseudomonadota</taxon>
        <taxon>Alphaproteobacteria</taxon>
        <taxon>Acetobacterales</taxon>
        <taxon>Acetobacteraceae</taxon>
        <taxon>Plastoroseomonas</taxon>
    </lineage>
</organism>
<comment type="caution">
    <text evidence="1">The sequence shown here is derived from an EMBL/GenBank/DDBJ whole genome shotgun (WGS) entry which is preliminary data.</text>
</comment>
<evidence type="ECO:0000313" key="2">
    <source>
        <dbReference type="Proteomes" id="UP001196068"/>
    </source>
</evidence>
<dbReference type="RefSeq" id="WP_211875589.1">
    <property type="nucleotide sequence ID" value="NZ_JAAEDH010000021.1"/>
</dbReference>
<dbReference type="EMBL" id="JAAEDH010000021">
    <property type="protein sequence ID" value="MBR0656723.1"/>
    <property type="molecule type" value="Genomic_DNA"/>
</dbReference>
<keyword evidence="2" id="KW-1185">Reference proteome</keyword>
<reference evidence="1" key="1">
    <citation type="submission" date="2020-01" db="EMBL/GenBank/DDBJ databases">
        <authorList>
            <person name="Rat A."/>
        </authorList>
    </citation>
    <scope>NUCLEOTIDE SEQUENCE</scope>
    <source>
        <strain evidence="1">LMG 28251</strain>
    </source>
</reference>
<dbReference type="Proteomes" id="UP001196068">
    <property type="component" value="Unassembled WGS sequence"/>
</dbReference>
<dbReference type="AlphaFoldDB" id="A0AAF1K0J4"/>
<protein>
    <submittedName>
        <fullName evidence="1">Uncharacterized protein</fullName>
    </submittedName>
</protein>
<proteinExistence type="predicted"/>
<evidence type="ECO:0000313" key="1">
    <source>
        <dbReference type="EMBL" id="MBR0656723.1"/>
    </source>
</evidence>
<accession>A0AAF1K0J4</accession>